<feature type="transmembrane region" description="Helical" evidence="1">
    <location>
        <begin position="177"/>
        <end position="196"/>
    </location>
</feature>
<dbReference type="RefSeq" id="WP_214111669.1">
    <property type="nucleotide sequence ID" value="NZ_JAHCTB010000001.1"/>
</dbReference>
<name>A0ABS5S2W1_9FLAO</name>
<feature type="transmembrane region" description="Helical" evidence="1">
    <location>
        <begin position="6"/>
        <end position="23"/>
    </location>
</feature>
<proteinExistence type="predicted"/>
<evidence type="ECO:0000256" key="1">
    <source>
        <dbReference type="SAM" id="Phobius"/>
    </source>
</evidence>
<dbReference type="PANTHER" id="PTHR34978">
    <property type="entry name" value="POSSIBLE SENSOR-TRANSDUCER PROTEIN BLAR"/>
    <property type="match status" value="1"/>
</dbReference>
<comment type="caution">
    <text evidence="3">The sequence shown here is derived from an EMBL/GenBank/DDBJ whole genome shotgun (WGS) entry which is preliminary data.</text>
</comment>
<dbReference type="EMBL" id="JAHCTB010000001">
    <property type="protein sequence ID" value="MBT0606795.1"/>
    <property type="molecule type" value="Genomic_DNA"/>
</dbReference>
<feature type="transmembrane region" description="Helical" evidence="1">
    <location>
        <begin position="127"/>
        <end position="146"/>
    </location>
</feature>
<evidence type="ECO:0000313" key="4">
    <source>
        <dbReference type="Proteomes" id="UP001297092"/>
    </source>
</evidence>
<feature type="transmembrane region" description="Helical" evidence="1">
    <location>
        <begin position="85"/>
        <end position="106"/>
    </location>
</feature>
<keyword evidence="1" id="KW-1133">Transmembrane helix</keyword>
<organism evidence="3 4">
    <name type="scientific">Aequorivita echinoideorum</name>
    <dbReference type="NCBI Taxonomy" id="1549647"/>
    <lineage>
        <taxon>Bacteria</taxon>
        <taxon>Pseudomonadati</taxon>
        <taxon>Bacteroidota</taxon>
        <taxon>Flavobacteriia</taxon>
        <taxon>Flavobacteriales</taxon>
        <taxon>Flavobacteriaceae</taxon>
        <taxon>Aequorivita</taxon>
    </lineage>
</organism>
<evidence type="ECO:0000259" key="2">
    <source>
        <dbReference type="Pfam" id="PF05569"/>
    </source>
</evidence>
<dbReference type="InterPro" id="IPR008756">
    <property type="entry name" value="Peptidase_M56"/>
</dbReference>
<keyword evidence="1" id="KW-0472">Membrane</keyword>
<keyword evidence="1" id="KW-0812">Transmembrane</keyword>
<dbReference type="Proteomes" id="UP001297092">
    <property type="component" value="Unassembled WGS sequence"/>
</dbReference>
<dbReference type="PANTHER" id="PTHR34978:SF3">
    <property type="entry name" value="SLR0241 PROTEIN"/>
    <property type="match status" value="1"/>
</dbReference>
<feature type="domain" description="Peptidase M56" evidence="2">
    <location>
        <begin position="161"/>
        <end position="253"/>
    </location>
</feature>
<evidence type="ECO:0000313" key="3">
    <source>
        <dbReference type="EMBL" id="MBT0606795.1"/>
    </source>
</evidence>
<dbReference type="InterPro" id="IPR052173">
    <property type="entry name" value="Beta-lactam_resp_regulator"/>
</dbReference>
<feature type="transmembrane region" description="Helical" evidence="1">
    <location>
        <begin position="263"/>
        <end position="281"/>
    </location>
</feature>
<protein>
    <recommendedName>
        <fullName evidence="2">Peptidase M56 domain-containing protein</fullName>
    </recommendedName>
</protein>
<dbReference type="Pfam" id="PF05569">
    <property type="entry name" value="Peptidase_M56"/>
    <property type="match status" value="1"/>
</dbReference>
<feature type="transmembrane region" description="Helical" evidence="1">
    <location>
        <begin position="35"/>
        <end position="55"/>
    </location>
</feature>
<gene>
    <name evidence="3" type="ORF">KIV10_01245</name>
</gene>
<keyword evidence="4" id="KW-1185">Reference proteome</keyword>
<dbReference type="CDD" id="cd07341">
    <property type="entry name" value="M56_BlaR1_MecR1_like"/>
    <property type="match status" value="1"/>
</dbReference>
<sequence>MEAFILKSTAILLVLYVFYKILLESTSIHKFKRVYLFLSLILPFAIPFITFTTYVEIEPIIENFATQQQQIIYAEPTQIIETFNLWPVILWTVYGLGVLFFGIKFFGNLFRLIQNMNKNPKRRNRQFTYILLNDSMLPHTFFNFIFLNKKEFESDKIPQEVLLHEQTHATQMHSLDIIFVELLQILFWFNPLFYFIKKSIKLNHEFLADEAVLQAGTILSKYQTILLAFSSNGETPSLANSINFSSIKKRFTVMKTKTSKKAILLRSLLLLPLVSILIFGFSSKETIQKQIEKSISSTEKIQDINIKIIEDSKIQLNGKSTNLAALSTEINKLNTHLTNEQKQKYLYANVEITKDSQKDLAEKISEILYASNIRMWNISNLENEKNEGFKHIPFKSPTSGKSIAEAEIIYRERLEEIDKYKKSISQNSENNPWSIELGETTERDSVTRKIISNKEKTDQQKSHTRFVFNTSKKTNTGLKKAKYSENSNLKGLLPPLKPGLDLTARNVDIVVFEDGTYTVNGVFSTKQNFVKTVNKFHQDISADVRNKIINIHLESKKYIPDAEVKFIYNSLKDYGFYRMVTPNQEIILAKGNTPMESTIGMFPMVNPEETIKELTKKGAEFYSGPHRITPDEALELVKKFRETPIEVNENDPLKPIVILGGC</sequence>
<reference evidence="3 4" key="1">
    <citation type="submission" date="2021-05" db="EMBL/GenBank/DDBJ databases">
        <title>Aequorivita echinoideorum JCM 30378 genome.</title>
        <authorList>
            <person name="Zhang H."/>
            <person name="Li C."/>
        </authorList>
    </citation>
    <scope>NUCLEOTIDE SEQUENCE [LARGE SCALE GENOMIC DNA]</scope>
    <source>
        <strain evidence="3 4">JCM30378</strain>
    </source>
</reference>
<accession>A0ABS5S2W1</accession>